<accession>A0A839EYZ8</accession>
<dbReference type="PANTHER" id="PTHR42194">
    <property type="entry name" value="UPF0276 PROTEIN HI_1600"/>
    <property type="match status" value="1"/>
</dbReference>
<comment type="caution">
    <text evidence="2">The sequence shown here is derived from an EMBL/GenBank/DDBJ whole genome shotgun (WGS) entry which is preliminary data.</text>
</comment>
<dbReference type="Pfam" id="PF05114">
    <property type="entry name" value="MbnB_TglH_ChrH"/>
    <property type="match status" value="1"/>
</dbReference>
<dbReference type="InterPro" id="IPR036237">
    <property type="entry name" value="Xyl_isomerase-like_sf"/>
</dbReference>
<dbReference type="EMBL" id="JACGXL010000001">
    <property type="protein sequence ID" value="MBA8886899.1"/>
    <property type="molecule type" value="Genomic_DNA"/>
</dbReference>
<gene>
    <name evidence="2" type="ORF">FHW12_001090</name>
</gene>
<dbReference type="NCBIfam" id="NF003818">
    <property type="entry name" value="PRK05409.1"/>
    <property type="match status" value="1"/>
</dbReference>
<evidence type="ECO:0000313" key="3">
    <source>
        <dbReference type="Proteomes" id="UP000550401"/>
    </source>
</evidence>
<dbReference type="AlphaFoldDB" id="A0A839EYZ8"/>
<dbReference type="Proteomes" id="UP000550401">
    <property type="component" value="Unassembled WGS sequence"/>
</dbReference>
<keyword evidence="3" id="KW-1185">Reference proteome</keyword>
<dbReference type="HAMAP" id="MF_00697">
    <property type="entry name" value="UPF0276"/>
    <property type="match status" value="1"/>
</dbReference>
<organism evidence="2 3">
    <name type="scientific">Dokdonella fugitiva</name>
    <dbReference type="NCBI Taxonomy" id="328517"/>
    <lineage>
        <taxon>Bacteria</taxon>
        <taxon>Pseudomonadati</taxon>
        <taxon>Pseudomonadota</taxon>
        <taxon>Gammaproteobacteria</taxon>
        <taxon>Lysobacterales</taxon>
        <taxon>Rhodanobacteraceae</taxon>
        <taxon>Dokdonella</taxon>
    </lineage>
</organism>
<evidence type="ECO:0000313" key="2">
    <source>
        <dbReference type="EMBL" id="MBA8886899.1"/>
    </source>
</evidence>
<evidence type="ECO:0000256" key="1">
    <source>
        <dbReference type="HAMAP-Rule" id="MF_00697"/>
    </source>
</evidence>
<dbReference type="PANTHER" id="PTHR42194:SF1">
    <property type="entry name" value="UPF0276 PROTEIN HI_1600"/>
    <property type="match status" value="1"/>
</dbReference>
<sequence length="291" mass="31858">MPIRSPALHGAGLGLRRALLGPLQEHLATAAEAEPRAIDFFEIAPENWIGVGGKLGRSLRELTERHAFVCHGLSLSLGGPEPLDETLLARIRRLLDAHGIGVYSEHLSYCSDDGHLYDLMPIPFTDEAVHHVAARIRQTQDVLGQRIAVENVSYYAAPSQAMTEIDFVNAVLREADCDLLLDVNNIHVNSVNHGYDAGAFLDALPGERVAYIHVAGHYVEAPDLLVDTHGAAIIDPVWQLLARAYRNFGVRPTLVERDFNFPPLAELIGEVHTIRTIQADHGSASRDARSA</sequence>
<comment type="similarity">
    <text evidence="1">Belongs to the UPF0276 family.</text>
</comment>
<dbReference type="InterPro" id="IPR007801">
    <property type="entry name" value="MbnB/TglH/ChrH"/>
</dbReference>
<dbReference type="Gene3D" id="3.20.20.150">
    <property type="entry name" value="Divalent-metal-dependent TIM barrel enzymes"/>
    <property type="match status" value="1"/>
</dbReference>
<dbReference type="RefSeq" id="WP_182529936.1">
    <property type="nucleotide sequence ID" value="NZ_JACGXL010000001.1"/>
</dbReference>
<reference evidence="2 3" key="1">
    <citation type="submission" date="2020-07" db="EMBL/GenBank/DDBJ databases">
        <title>Genomic Encyclopedia of Type Strains, Phase IV (KMG-V): Genome sequencing to study the core and pangenomes of soil and plant-associated prokaryotes.</title>
        <authorList>
            <person name="Whitman W."/>
        </authorList>
    </citation>
    <scope>NUCLEOTIDE SEQUENCE [LARGE SCALE GENOMIC DNA]</scope>
    <source>
        <strain evidence="2 3">RH2WT43</strain>
    </source>
</reference>
<proteinExistence type="inferred from homology"/>
<name>A0A839EYZ8_9GAMM</name>
<dbReference type="SUPFAM" id="SSF51658">
    <property type="entry name" value="Xylose isomerase-like"/>
    <property type="match status" value="1"/>
</dbReference>
<protein>
    <recommendedName>
        <fullName evidence="1">UPF0276 protein FHW12_001090</fullName>
    </recommendedName>
</protein>